<sequence length="69" mass="7258">VFRVTEGIFLAGPCMSYALAPPGTGTHLRLHTDAGVFRVPEGIFPAGPCMRYALAPPGAGTHLRLHTDA</sequence>
<dbReference type="Proteomes" id="UP001066276">
    <property type="component" value="Chromosome 8"/>
</dbReference>
<feature type="non-terminal residue" evidence="1">
    <location>
        <position position="1"/>
    </location>
</feature>
<evidence type="ECO:0000313" key="1">
    <source>
        <dbReference type="EMBL" id="KAJ1112070.1"/>
    </source>
</evidence>
<keyword evidence="2" id="KW-1185">Reference proteome</keyword>
<comment type="caution">
    <text evidence="1">The sequence shown here is derived from an EMBL/GenBank/DDBJ whole genome shotgun (WGS) entry which is preliminary data.</text>
</comment>
<reference evidence="1" key="1">
    <citation type="journal article" date="2022" name="bioRxiv">
        <title>Sequencing and chromosome-scale assembly of the giantPleurodeles waltlgenome.</title>
        <authorList>
            <person name="Brown T."/>
            <person name="Elewa A."/>
            <person name="Iarovenko S."/>
            <person name="Subramanian E."/>
            <person name="Araus A.J."/>
            <person name="Petzold A."/>
            <person name="Susuki M."/>
            <person name="Suzuki K.-i.T."/>
            <person name="Hayashi T."/>
            <person name="Toyoda A."/>
            <person name="Oliveira C."/>
            <person name="Osipova E."/>
            <person name="Leigh N.D."/>
            <person name="Simon A."/>
            <person name="Yun M.H."/>
        </authorList>
    </citation>
    <scope>NUCLEOTIDE SEQUENCE</scope>
    <source>
        <strain evidence="1">20211129_DDA</strain>
        <tissue evidence="1">Liver</tissue>
    </source>
</reference>
<proteinExistence type="predicted"/>
<dbReference type="EMBL" id="JANPWB010000012">
    <property type="protein sequence ID" value="KAJ1112070.1"/>
    <property type="molecule type" value="Genomic_DNA"/>
</dbReference>
<name>A0AAV7NGY7_PLEWA</name>
<protein>
    <submittedName>
        <fullName evidence="1">Uncharacterized protein</fullName>
    </submittedName>
</protein>
<accession>A0AAV7NGY7</accession>
<gene>
    <name evidence="1" type="ORF">NDU88_000341</name>
</gene>
<feature type="non-terminal residue" evidence="1">
    <location>
        <position position="69"/>
    </location>
</feature>
<evidence type="ECO:0000313" key="2">
    <source>
        <dbReference type="Proteomes" id="UP001066276"/>
    </source>
</evidence>
<dbReference type="AlphaFoldDB" id="A0AAV7NGY7"/>
<organism evidence="1 2">
    <name type="scientific">Pleurodeles waltl</name>
    <name type="common">Iberian ribbed newt</name>
    <dbReference type="NCBI Taxonomy" id="8319"/>
    <lineage>
        <taxon>Eukaryota</taxon>
        <taxon>Metazoa</taxon>
        <taxon>Chordata</taxon>
        <taxon>Craniata</taxon>
        <taxon>Vertebrata</taxon>
        <taxon>Euteleostomi</taxon>
        <taxon>Amphibia</taxon>
        <taxon>Batrachia</taxon>
        <taxon>Caudata</taxon>
        <taxon>Salamandroidea</taxon>
        <taxon>Salamandridae</taxon>
        <taxon>Pleurodelinae</taxon>
        <taxon>Pleurodeles</taxon>
    </lineage>
</organism>